<dbReference type="PANTHER" id="PTHR35527">
    <property type="entry name" value="CHOLOYLGLYCINE HYDROLASE"/>
    <property type="match status" value="1"/>
</dbReference>
<keyword evidence="6" id="KW-1185">Reference proteome</keyword>
<comment type="similarity">
    <text evidence="1">Belongs to the peptidase C59 family.</text>
</comment>
<evidence type="ECO:0000256" key="3">
    <source>
        <dbReference type="SAM" id="SignalP"/>
    </source>
</evidence>
<proteinExistence type="inferred from homology"/>
<evidence type="ECO:0000313" key="6">
    <source>
        <dbReference type="Proteomes" id="UP000474778"/>
    </source>
</evidence>
<dbReference type="AlphaFoldDB" id="A0A6L7I654"/>
<sequence length="359" mass="39675">MKKVLLSTTIAALFATTMGAAINAEACSRLVTETQYGTMLMRTADWVSTAPFDGHMSVFPVGTERTMRGQVAEYQQAMTKWQTKYHTLSIEEHGAFGGLSGQTSNEKGLSVMALSQHDSEPYLAQHKDNGAPAVNTADVVSFITERYATTAEVKAALDNGEFQIAWASAPNGMEHAAPLHYSVVDADGNIMLIQLVKGGEQKIYLGDAESDLRVKTNDPLQEKHREYMQQFDLKDPSVATKMPWSIGGLERNSRLLAMSTHMDLEGLSYTETVARQKGTFDAAALVPFGVQDPKTGEDYPSFFSMQYNLDNGDIWFRSLMSGKEIKFNLEDTKHFKTPMHADIMAQVDKGAQTITWSNM</sequence>
<dbReference type="GO" id="GO:0016787">
    <property type="term" value="F:hydrolase activity"/>
    <property type="evidence" value="ECO:0007669"/>
    <property type="project" value="UniProtKB-KW"/>
</dbReference>
<feature type="chain" id="PRO_5026856878" evidence="3">
    <location>
        <begin position="21"/>
        <end position="359"/>
    </location>
</feature>
<organism evidence="5 6">
    <name type="scientific">Shewanella insulae</name>
    <dbReference type="NCBI Taxonomy" id="2681496"/>
    <lineage>
        <taxon>Bacteria</taxon>
        <taxon>Pseudomonadati</taxon>
        <taxon>Pseudomonadota</taxon>
        <taxon>Gammaproteobacteria</taxon>
        <taxon>Alteromonadales</taxon>
        <taxon>Shewanellaceae</taxon>
        <taxon>Shewanella</taxon>
    </lineage>
</organism>
<keyword evidence="2 5" id="KW-0378">Hydrolase</keyword>
<feature type="signal peptide" evidence="3">
    <location>
        <begin position="1"/>
        <end position="20"/>
    </location>
</feature>
<dbReference type="Proteomes" id="UP000474778">
    <property type="component" value="Unassembled WGS sequence"/>
</dbReference>
<protein>
    <submittedName>
        <fullName evidence="5">Linear amide C-N hydrolase</fullName>
    </submittedName>
</protein>
<dbReference type="PANTHER" id="PTHR35527:SF2">
    <property type="entry name" value="HYDROLASE"/>
    <property type="match status" value="1"/>
</dbReference>
<evidence type="ECO:0000259" key="4">
    <source>
        <dbReference type="Pfam" id="PF02275"/>
    </source>
</evidence>
<dbReference type="SUPFAM" id="SSF56235">
    <property type="entry name" value="N-terminal nucleophile aminohydrolases (Ntn hydrolases)"/>
    <property type="match status" value="1"/>
</dbReference>
<evidence type="ECO:0000256" key="2">
    <source>
        <dbReference type="ARBA" id="ARBA00022801"/>
    </source>
</evidence>
<reference evidence="5 6" key="1">
    <citation type="submission" date="2019-12" db="EMBL/GenBank/DDBJ databases">
        <title>Shewanella insulae sp. nov., isolated from a tidal flat.</title>
        <authorList>
            <person name="Yoon J.-H."/>
        </authorList>
    </citation>
    <scope>NUCLEOTIDE SEQUENCE [LARGE SCALE GENOMIC DNA]</scope>
    <source>
        <strain evidence="5 6">JBTF-M18</strain>
    </source>
</reference>
<name>A0A6L7I654_9GAMM</name>
<dbReference type="InterPro" id="IPR029132">
    <property type="entry name" value="CBAH/NAAA_C"/>
</dbReference>
<accession>A0A6L7I654</accession>
<dbReference type="EMBL" id="WRPA01000027">
    <property type="protein sequence ID" value="MXR70888.1"/>
    <property type="molecule type" value="Genomic_DNA"/>
</dbReference>
<dbReference type="InterPro" id="IPR052193">
    <property type="entry name" value="Peptidase_C59"/>
</dbReference>
<feature type="domain" description="Choloylglycine hydrolase/NAAA C-terminal" evidence="4">
    <location>
        <begin position="27"/>
        <end position="236"/>
    </location>
</feature>
<dbReference type="RefSeq" id="WP_160798888.1">
    <property type="nucleotide sequence ID" value="NZ_WRPA01000027.1"/>
</dbReference>
<dbReference type="InterPro" id="IPR029055">
    <property type="entry name" value="Ntn_hydrolases_N"/>
</dbReference>
<dbReference type="Gene3D" id="3.60.60.10">
    <property type="entry name" value="Penicillin V Acylase, Chain A"/>
    <property type="match status" value="1"/>
</dbReference>
<evidence type="ECO:0000313" key="5">
    <source>
        <dbReference type="EMBL" id="MXR70888.1"/>
    </source>
</evidence>
<comment type="caution">
    <text evidence="5">The sequence shown here is derived from an EMBL/GenBank/DDBJ whole genome shotgun (WGS) entry which is preliminary data.</text>
</comment>
<evidence type="ECO:0000256" key="1">
    <source>
        <dbReference type="ARBA" id="ARBA00006625"/>
    </source>
</evidence>
<gene>
    <name evidence="5" type="ORF">GNT65_19710</name>
</gene>
<dbReference type="Pfam" id="PF02275">
    <property type="entry name" value="CBAH"/>
    <property type="match status" value="1"/>
</dbReference>
<keyword evidence="3" id="KW-0732">Signal</keyword>